<dbReference type="AlphaFoldDB" id="A0A915BFX5"/>
<sequence>HSQCSHHPHQKRLICSLEAVVRPFFPVLIRFHRRAQTFIHLFNYSPFSANKCRLCKRRAFCLILNCDICYRCFPLTWSGLAEVDYCLVRCSRISPSHFFCADLM</sequence>
<keyword evidence="1" id="KW-1185">Reference proteome</keyword>
<dbReference type="Proteomes" id="UP000887569">
    <property type="component" value="Unplaced"/>
</dbReference>
<name>A0A915BFX5_PARUN</name>
<organism evidence="1 2">
    <name type="scientific">Parascaris univalens</name>
    <name type="common">Nematode worm</name>
    <dbReference type="NCBI Taxonomy" id="6257"/>
    <lineage>
        <taxon>Eukaryota</taxon>
        <taxon>Metazoa</taxon>
        <taxon>Ecdysozoa</taxon>
        <taxon>Nematoda</taxon>
        <taxon>Chromadorea</taxon>
        <taxon>Rhabditida</taxon>
        <taxon>Spirurina</taxon>
        <taxon>Ascaridomorpha</taxon>
        <taxon>Ascaridoidea</taxon>
        <taxon>Ascarididae</taxon>
        <taxon>Parascaris</taxon>
    </lineage>
</organism>
<accession>A0A915BFX5</accession>
<protein>
    <submittedName>
        <fullName evidence="2">Uncharacterized protein</fullName>
    </submittedName>
</protein>
<evidence type="ECO:0000313" key="2">
    <source>
        <dbReference type="WBParaSite" id="PgR037_g100_t01"/>
    </source>
</evidence>
<proteinExistence type="predicted"/>
<reference evidence="2" key="1">
    <citation type="submission" date="2022-11" db="UniProtKB">
        <authorList>
            <consortium name="WormBaseParasite"/>
        </authorList>
    </citation>
    <scope>IDENTIFICATION</scope>
</reference>
<evidence type="ECO:0000313" key="1">
    <source>
        <dbReference type="Proteomes" id="UP000887569"/>
    </source>
</evidence>
<dbReference type="WBParaSite" id="PgR037_g100_t01">
    <property type="protein sequence ID" value="PgR037_g100_t01"/>
    <property type="gene ID" value="PgR037_g100"/>
</dbReference>